<gene>
    <name evidence="1" type="ORF">Mia14_0414</name>
</gene>
<dbReference type="AlphaFoldDB" id="A0A218NMP5"/>
<dbReference type="GeneID" id="33313968"/>
<accession>A0A218NMP5</accession>
<evidence type="ECO:0000313" key="1">
    <source>
        <dbReference type="EMBL" id="ASI13733.1"/>
    </source>
</evidence>
<dbReference type="RefSeq" id="WP_088819905.1">
    <property type="nucleotide sequence ID" value="NZ_CP019964.1"/>
</dbReference>
<name>A0A218NMP5_9ARCH</name>
<proteinExistence type="predicted"/>
<dbReference type="KEGG" id="marh:Mia14_0414"/>
<dbReference type="Proteomes" id="UP000197679">
    <property type="component" value="Chromosome"/>
</dbReference>
<keyword evidence="2" id="KW-1185">Reference proteome</keyword>
<dbReference type="EMBL" id="CP019964">
    <property type="protein sequence ID" value="ASI13733.1"/>
    <property type="molecule type" value="Genomic_DNA"/>
</dbReference>
<sequence length="225" mass="27189">MNISKEMAISDKYQFLDHLKSSNESYDMDKLDDNKKSSYSIFRRGANTKREKMEEKYKNDIEYFKEQVPKQLEEFNEINDLVASYLYKLNKDPNNEKLFAQIENIVQDGFNNVIRAEKNALLSDTYFLDKALYNDRKIEKYDSSFGRFTDIIYRELPEDIEKFKNSVNNFIKSNPTYEDLKNFFMKKDTTFEFFRIRRSSEEYIKWLADFNSDRFMGWFFGGFKR</sequence>
<protein>
    <submittedName>
        <fullName evidence="1">Uncharacterized protein</fullName>
    </submittedName>
</protein>
<evidence type="ECO:0000313" key="2">
    <source>
        <dbReference type="Proteomes" id="UP000197679"/>
    </source>
</evidence>
<organism evidence="1 2">
    <name type="scientific">Candidatus Mancarchaeum acidiphilum</name>
    <dbReference type="NCBI Taxonomy" id="1920749"/>
    <lineage>
        <taxon>Archaea</taxon>
        <taxon>Candidatus Micrarchaeota</taxon>
        <taxon>Candidatus Mancarchaeum</taxon>
    </lineage>
</organism>
<reference evidence="1 2" key="1">
    <citation type="journal article" date="2017" name="Nat. Commun.">
        <title>'ARMAN' archaea depend on association with euryarchaeal host in culture and in situ.</title>
        <authorList>
            <person name="Golyshina O."/>
            <person name="Toshchakov S."/>
            <person name="Makarova K."/>
            <person name="Gavrilov S."/>
            <person name="Korzhenkov A."/>
            <person name="La Cono V."/>
            <person name="Arcadi E."/>
            <person name="Nechitaylo T."/>
            <person name="Ferrer M."/>
            <person name="Kublanov I."/>
            <person name="Wolf Y."/>
            <person name="Yakimov M."/>
            <person name="Golyshin P."/>
            <person name="Slesarev A."/>
            <person name="Kozyavkin S."/>
        </authorList>
    </citation>
    <scope>NUCLEOTIDE SEQUENCE [LARGE SCALE GENOMIC DNA]</scope>
    <source>
        <strain evidence="1 2">Mia14</strain>
    </source>
</reference>